<dbReference type="RefSeq" id="WP_101621930.1">
    <property type="nucleotide sequence ID" value="NZ_NMWT01000008.1"/>
</dbReference>
<dbReference type="AlphaFoldDB" id="A0A2N5J4L4"/>
<name>A0A2N5J4L4_9BIFI</name>
<keyword evidence="1" id="KW-0255">Endonuclease</keyword>
<protein>
    <submittedName>
        <fullName evidence="1">Restriction endonuclease subunit M</fullName>
    </submittedName>
</protein>
<dbReference type="OrthoDB" id="9782445at2"/>
<comment type="caution">
    <text evidence="1">The sequence shown here is derived from an EMBL/GenBank/DDBJ whole genome shotgun (WGS) entry which is preliminary data.</text>
</comment>
<evidence type="ECO:0000313" key="1">
    <source>
        <dbReference type="EMBL" id="PLS29156.1"/>
    </source>
</evidence>
<sequence>MRIIDKLDVNEYELDARLLDMLLTDKTTGDTIRWCTDGYRSLGDGYAAYDMMTRDSVTAGSAAVVMPRAAKPVEEQLRRTRVNAEVFTPAWVCNVQNNAVDDAWFGRPFVFNIPRGQTWIPTRRRVVFNDGRTWTGYVDERVLEVTCGEAPYLTSRYDAVTGSLIPVRERIGLLDRKLRVVAENAADDAEWLKWSLRAFESSYGYDYQGDSVLLARENLLATYCDAFAERFGRRPTAAELRRVANVIAWNIWQMDGSDSTVPYAFTEVPKPHSAIGLFDAQLDEPATMRVPVKAKVYDWRARRPETFESTMTGRN</sequence>
<dbReference type="GO" id="GO:0004519">
    <property type="term" value="F:endonuclease activity"/>
    <property type="evidence" value="ECO:0007669"/>
    <property type="project" value="UniProtKB-KW"/>
</dbReference>
<proteinExistence type="predicted"/>
<organism evidence="1 2">
    <name type="scientific">Bifidobacterium parmae</name>
    <dbReference type="NCBI Taxonomy" id="361854"/>
    <lineage>
        <taxon>Bacteria</taxon>
        <taxon>Bacillati</taxon>
        <taxon>Actinomycetota</taxon>
        <taxon>Actinomycetes</taxon>
        <taxon>Bifidobacteriales</taxon>
        <taxon>Bifidobacteriaceae</taxon>
        <taxon>Bifidobacterium</taxon>
    </lineage>
</organism>
<accession>A0A2N5J4L4</accession>
<keyword evidence="1" id="KW-0378">Hydrolase</keyword>
<keyword evidence="1" id="KW-0540">Nuclease</keyword>
<dbReference type="EMBL" id="NMWT01000008">
    <property type="protein sequence ID" value="PLS29156.1"/>
    <property type="molecule type" value="Genomic_DNA"/>
</dbReference>
<gene>
    <name evidence="1" type="ORF">Uis4E_0734</name>
</gene>
<keyword evidence="2" id="KW-1185">Reference proteome</keyword>
<reference evidence="1 2" key="1">
    <citation type="submission" date="2017-07" db="EMBL/GenBank/DDBJ databases">
        <title>Bifidobacterium novel species.</title>
        <authorList>
            <person name="Lugli G.A."/>
            <person name="Milani C."/>
            <person name="Duranti S."/>
            <person name="Mangifesta M."/>
        </authorList>
    </citation>
    <scope>NUCLEOTIDE SEQUENCE [LARGE SCALE GENOMIC DNA]</scope>
    <source>
        <strain evidence="1 2">77</strain>
    </source>
</reference>
<dbReference type="Proteomes" id="UP000235034">
    <property type="component" value="Unassembled WGS sequence"/>
</dbReference>
<evidence type="ECO:0000313" key="2">
    <source>
        <dbReference type="Proteomes" id="UP000235034"/>
    </source>
</evidence>